<accession>T0QWN9</accession>
<gene>
    <name evidence="2" type="ORF">SDRG_04139</name>
</gene>
<keyword evidence="3" id="KW-1185">Reference proteome</keyword>
<reference evidence="2 3" key="1">
    <citation type="submission" date="2012-04" db="EMBL/GenBank/DDBJ databases">
        <title>The Genome Sequence of Saprolegnia declina VS20.</title>
        <authorList>
            <consortium name="The Broad Institute Genome Sequencing Platform"/>
            <person name="Russ C."/>
            <person name="Nusbaum C."/>
            <person name="Tyler B."/>
            <person name="van West P."/>
            <person name="Dieguez-Uribeondo J."/>
            <person name="de Bruijn I."/>
            <person name="Tripathy S."/>
            <person name="Jiang R."/>
            <person name="Young S.K."/>
            <person name="Zeng Q."/>
            <person name="Gargeya S."/>
            <person name="Fitzgerald M."/>
            <person name="Haas B."/>
            <person name="Abouelleil A."/>
            <person name="Alvarado L."/>
            <person name="Arachchi H.M."/>
            <person name="Berlin A."/>
            <person name="Chapman S.B."/>
            <person name="Goldberg J."/>
            <person name="Griggs A."/>
            <person name="Gujja S."/>
            <person name="Hansen M."/>
            <person name="Howarth C."/>
            <person name="Imamovic A."/>
            <person name="Larimer J."/>
            <person name="McCowen C."/>
            <person name="Montmayeur A."/>
            <person name="Murphy C."/>
            <person name="Neiman D."/>
            <person name="Pearson M."/>
            <person name="Priest M."/>
            <person name="Roberts A."/>
            <person name="Saif S."/>
            <person name="Shea T."/>
            <person name="Sisk P."/>
            <person name="Sykes S."/>
            <person name="Wortman J."/>
            <person name="Nusbaum C."/>
            <person name="Birren B."/>
        </authorList>
    </citation>
    <scope>NUCLEOTIDE SEQUENCE [LARGE SCALE GENOMIC DNA]</scope>
    <source>
        <strain evidence="2 3">VS20</strain>
    </source>
</reference>
<dbReference type="GeneID" id="19944866"/>
<dbReference type="OMA" id="IGARYEC"/>
<sequence>MVLQRLVSSLLSTLHSRRSSIYSPSQSEKTHTIEHSAKVPQRTVLLRLGLNTSEFSLVAVLITSILILYSNGLWNRHSTTTSPAFARDWLLLEAKCVLTSAGFDTATCPRTRAMTDVMHSVAQTLVQQLPSASVHVTTCVMGADVGFGAILLLLSPLSAPPVSCTPSSVVSSVLGLALLETAMNYSSPVFLLSSYMDAPQSAIETRVDSSGKLTSVSGSVIKTLLASDGKTAPWRTSFNHSTWAFASQPIGARYECTYGCVAEVLVAPSALNDGAVTYKGIASSSLLGVGWTCSHTVSNYMDFVVLQPILVLVVLHLVNGDFFTTLLGWSGVLSRKPVLTYDFVSSMERRRLALFFLTIVRIPSLGYVEVTRLYLETTGHFNVHCVAVLMVSGFPVFLVYWAIILLQRVPAPRWCHGRAIRVVSPLLLLGTMISSVIATCNFENVRATLQDPLWRRLPAADVAVHLPNTTRAFALGAFATLEVPTAVSLLQPTVLNCLFGTLAISIVLPMLLQRRVLLDLRYFARNDFLATQFIPSFVTVLPLYENDCIKYGTKLFVKPSTIAMLGYAMIKEAPVTHKIAVIAQDVPGSARDAAANASSNVIAIVSVYDLMPSLLPHALLPPHIVAWIDNYHFKPAPAHTTLGKSTTYRPTKGSCVS</sequence>
<organism evidence="2 3">
    <name type="scientific">Saprolegnia diclina (strain VS20)</name>
    <dbReference type="NCBI Taxonomy" id="1156394"/>
    <lineage>
        <taxon>Eukaryota</taxon>
        <taxon>Sar</taxon>
        <taxon>Stramenopiles</taxon>
        <taxon>Oomycota</taxon>
        <taxon>Saprolegniomycetes</taxon>
        <taxon>Saprolegniales</taxon>
        <taxon>Saprolegniaceae</taxon>
        <taxon>Saprolegnia</taxon>
    </lineage>
</organism>
<protein>
    <recommendedName>
        <fullName evidence="4">Transmembrane protein</fullName>
    </recommendedName>
</protein>
<dbReference type="Proteomes" id="UP000030762">
    <property type="component" value="Unassembled WGS sequence"/>
</dbReference>
<dbReference type="OrthoDB" id="65893at2759"/>
<evidence type="ECO:0008006" key="4">
    <source>
        <dbReference type="Google" id="ProtNLM"/>
    </source>
</evidence>
<dbReference type="VEuPathDB" id="FungiDB:SDRG_04139"/>
<name>T0QWN9_SAPDV</name>
<dbReference type="InParanoid" id="T0QWN9"/>
<feature type="transmembrane region" description="Helical" evidence="1">
    <location>
        <begin position="352"/>
        <end position="375"/>
    </location>
</feature>
<proteinExistence type="predicted"/>
<keyword evidence="1" id="KW-1133">Transmembrane helix</keyword>
<dbReference type="RefSeq" id="XP_008608022.1">
    <property type="nucleotide sequence ID" value="XM_008609800.1"/>
</dbReference>
<evidence type="ECO:0000313" key="3">
    <source>
        <dbReference type="Proteomes" id="UP000030762"/>
    </source>
</evidence>
<keyword evidence="1" id="KW-0812">Transmembrane</keyword>
<dbReference type="AlphaFoldDB" id="T0QWN9"/>
<feature type="transmembrane region" description="Helical" evidence="1">
    <location>
        <begin position="418"/>
        <end position="438"/>
    </location>
</feature>
<feature type="transmembrane region" description="Helical" evidence="1">
    <location>
        <begin position="309"/>
        <end position="332"/>
    </location>
</feature>
<dbReference type="EMBL" id="JH767141">
    <property type="protein sequence ID" value="EQC38430.1"/>
    <property type="molecule type" value="Genomic_DNA"/>
</dbReference>
<feature type="transmembrane region" description="Helical" evidence="1">
    <location>
        <begin position="493"/>
        <end position="512"/>
    </location>
</feature>
<evidence type="ECO:0000256" key="1">
    <source>
        <dbReference type="SAM" id="Phobius"/>
    </source>
</evidence>
<evidence type="ECO:0000313" key="2">
    <source>
        <dbReference type="EMBL" id="EQC38430.1"/>
    </source>
</evidence>
<keyword evidence="1" id="KW-0472">Membrane</keyword>
<feature type="transmembrane region" description="Helical" evidence="1">
    <location>
        <begin position="381"/>
        <end position="406"/>
    </location>
</feature>